<organism evidence="2 3">
    <name type="scientific">Romboutsia hominis</name>
    <dbReference type="NCBI Taxonomy" id="1507512"/>
    <lineage>
        <taxon>Bacteria</taxon>
        <taxon>Bacillati</taxon>
        <taxon>Bacillota</taxon>
        <taxon>Clostridia</taxon>
        <taxon>Peptostreptococcales</taxon>
        <taxon>Peptostreptococcaceae</taxon>
        <taxon>Romboutsia</taxon>
    </lineage>
</organism>
<reference evidence="2 3" key="1">
    <citation type="submission" date="2014-09" db="EMBL/GenBank/DDBJ databases">
        <authorList>
            <person name="Hornung B.V."/>
        </authorList>
    </citation>
    <scope>NUCLEOTIDE SEQUENCE [LARGE SCALE GENOMIC DNA]</scope>
    <source>
        <strain evidence="2 3">FRIFI</strain>
    </source>
</reference>
<proteinExistence type="predicted"/>
<protein>
    <recommendedName>
        <fullName evidence="1">DUF4397 domain-containing protein</fullName>
    </recommendedName>
</protein>
<evidence type="ECO:0000313" key="3">
    <source>
        <dbReference type="Proteomes" id="UP000245695"/>
    </source>
</evidence>
<dbReference type="Proteomes" id="UP000245695">
    <property type="component" value="Chromosome 1"/>
</dbReference>
<feature type="domain" description="DUF4397" evidence="1">
    <location>
        <begin position="9"/>
        <end position="123"/>
    </location>
</feature>
<evidence type="ECO:0000313" key="2">
    <source>
        <dbReference type="EMBL" id="CEI71716.1"/>
    </source>
</evidence>
<dbReference type="Pfam" id="PF14344">
    <property type="entry name" value="DUF4397"/>
    <property type="match status" value="1"/>
</dbReference>
<sequence length="200" mass="22927">MRNFNEKYSLVRVLHALVSGEELDVYIDGFPFYMDVRFAQFTPYIYVPEGEHIFSVYLKEERDSPLSEVSIDVKNDELITAAIIEKNDKVDILPIPEKMGVPEDNTSKIKFVHLVPEAPNVNILMGGEEIFNNVGYTDYTEYENVPIGEYKMDIELTENKKTVLSNLVNINPNRIYTFYVIGISPNIDMIQTLDGATFLQ</sequence>
<dbReference type="RefSeq" id="WP_166504720.1">
    <property type="nucleotide sequence ID" value="NZ_JAKNTL010000002.1"/>
</dbReference>
<gene>
    <name evidence="2" type="ORF">FRIFI_0164</name>
</gene>
<name>A0A2P2BMU9_9FIRM</name>
<dbReference type="EMBL" id="LN650648">
    <property type="protein sequence ID" value="CEI71716.1"/>
    <property type="molecule type" value="Genomic_DNA"/>
</dbReference>
<dbReference type="KEGG" id="rhom:FRIFI_0164"/>
<accession>A0A2P2BMU9</accession>
<evidence type="ECO:0000259" key="1">
    <source>
        <dbReference type="Pfam" id="PF14344"/>
    </source>
</evidence>
<dbReference type="InterPro" id="IPR025510">
    <property type="entry name" value="DUF4397"/>
</dbReference>
<keyword evidence="3" id="KW-1185">Reference proteome</keyword>
<dbReference type="AlphaFoldDB" id="A0A2P2BMU9"/>